<feature type="compositionally biased region" description="Low complexity" evidence="9">
    <location>
        <begin position="634"/>
        <end position="651"/>
    </location>
</feature>
<protein>
    <submittedName>
        <fullName evidence="11">Protein kinase</fullName>
    </submittedName>
</protein>
<keyword evidence="7 8" id="KW-0067">ATP-binding</keyword>
<evidence type="ECO:0000256" key="6">
    <source>
        <dbReference type="ARBA" id="ARBA00022837"/>
    </source>
</evidence>
<feature type="binding site" evidence="8">
    <location>
        <position position="257"/>
    </location>
    <ligand>
        <name>ATP</name>
        <dbReference type="ChEBI" id="CHEBI:30616"/>
    </ligand>
</feature>
<dbReference type="PROSITE" id="PS00108">
    <property type="entry name" value="PROTEIN_KINASE_ST"/>
    <property type="match status" value="1"/>
</dbReference>
<sequence length="766" mass="83225">MSLSIDKDLGEQGENARAVLASWLDDYISGRCDRADMQAQFLSVCRSNPDAPWDALALLDQYQRRGRIDVALARSLKTDIAQLVFGVANQTETKSDAGRDNQDTTDVTIDTTGSRWRKLMAERDPASINSEPAFVDPSLLRRGDEEVTTFRRELEDPLTRPPPPLKHTDDDTVLARPRKEEPTHGVHTHGPAVERERERERPIRSSPVPPPGLTSDVLRDRYELTSILGRGSTGTVYKAVDRHRAHLDPTARCVAVKVLKLNYLDRPDELAQLEREFHEAQSLSHPNVVSVFDLDRDGNVYFIVMELLEGELLADILKRLDGQPMARHYALGIISSVGAALAHAHRRGVVHADLKPRNIMITTTGEVRVLDFGFARDRPLELHTASGLNDGPAAAPAYASVERVNGSDPHPSDDVYSLACIAYELLSGRHPFGGRSAPLARAHGRAPQRIPGLAGKQQQTLQRALLWTRGERRIDIVELLAGLGCGEAPSRLGSPSELAVPESSLARWRRGAVALTLAFIFAGGVYAVWQYGLLPQNLANMIPVMPPTADRELQSEQAGRANDDVKVGDSVGSKPLADVTPPKVEPLPSVQRQTVPSVPVPLPESPRAPTKQAQAEDQPVEKDQPKQQTSRTQAAPSAAGSSAPAAASAGATRPVIVEFDKDSYVTSEGDGSVRLIIRRTGSTRRPVTVHWTLRSNSAEMGADFAGIGPGVEIIPAGAREASITVPLVQDSIKETTELFLVELQVNEEGVSLGERSSAAVIIVDDD</sequence>
<keyword evidence="1" id="KW-0808">Transferase</keyword>
<dbReference type="Gene3D" id="2.60.40.2030">
    <property type="match status" value="1"/>
</dbReference>
<evidence type="ECO:0000256" key="3">
    <source>
        <dbReference type="ARBA" id="ARBA00022737"/>
    </source>
</evidence>
<dbReference type="InterPro" id="IPR000719">
    <property type="entry name" value="Prot_kinase_dom"/>
</dbReference>
<dbReference type="InterPro" id="IPR017441">
    <property type="entry name" value="Protein_kinase_ATP_BS"/>
</dbReference>
<feature type="region of interest" description="Disordered" evidence="9">
    <location>
        <begin position="152"/>
        <end position="216"/>
    </location>
</feature>
<evidence type="ECO:0000256" key="1">
    <source>
        <dbReference type="ARBA" id="ARBA00022679"/>
    </source>
</evidence>
<reference evidence="12" key="1">
    <citation type="journal article" date="2019" name="Int. J. Syst. Evol. Microbiol.">
        <title>The Global Catalogue of Microorganisms (GCM) 10K type strain sequencing project: providing services to taxonomists for standard genome sequencing and annotation.</title>
        <authorList>
            <consortium name="The Broad Institute Genomics Platform"/>
            <consortium name="The Broad Institute Genome Sequencing Center for Infectious Disease"/>
            <person name="Wu L."/>
            <person name="Ma J."/>
        </authorList>
    </citation>
    <scope>NUCLEOTIDE SEQUENCE [LARGE SCALE GENOMIC DNA]</scope>
    <source>
        <strain evidence="12">CGMCC 1.10759</strain>
    </source>
</reference>
<dbReference type="SUPFAM" id="SSF141072">
    <property type="entry name" value="CalX-like"/>
    <property type="match status" value="1"/>
</dbReference>
<dbReference type="SMART" id="SM00220">
    <property type="entry name" value="S_TKc"/>
    <property type="match status" value="1"/>
</dbReference>
<proteinExistence type="predicted"/>
<keyword evidence="4 8" id="KW-0547">Nucleotide-binding</keyword>
<evidence type="ECO:0000256" key="2">
    <source>
        <dbReference type="ARBA" id="ARBA00022729"/>
    </source>
</evidence>
<keyword evidence="6" id="KW-0106">Calcium</keyword>
<organism evidence="11 12">
    <name type="scientific">Steroidobacter flavus</name>
    <dbReference type="NCBI Taxonomy" id="1842136"/>
    <lineage>
        <taxon>Bacteria</taxon>
        <taxon>Pseudomonadati</taxon>
        <taxon>Pseudomonadota</taxon>
        <taxon>Gammaproteobacteria</taxon>
        <taxon>Steroidobacterales</taxon>
        <taxon>Steroidobacteraceae</taxon>
        <taxon>Steroidobacter</taxon>
    </lineage>
</organism>
<dbReference type="PANTHER" id="PTHR43289">
    <property type="entry name" value="MITOGEN-ACTIVATED PROTEIN KINASE KINASE KINASE 20-RELATED"/>
    <property type="match status" value="1"/>
</dbReference>
<dbReference type="PROSITE" id="PS50011">
    <property type="entry name" value="PROTEIN_KINASE_DOM"/>
    <property type="match status" value="1"/>
</dbReference>
<feature type="domain" description="Protein kinase" evidence="10">
    <location>
        <begin position="222"/>
        <end position="492"/>
    </location>
</feature>
<evidence type="ECO:0000313" key="11">
    <source>
        <dbReference type="EMBL" id="MFC4309514.1"/>
    </source>
</evidence>
<dbReference type="Pfam" id="PF00069">
    <property type="entry name" value="Pkinase"/>
    <property type="match status" value="1"/>
</dbReference>
<dbReference type="InterPro" id="IPR011009">
    <property type="entry name" value="Kinase-like_dom_sf"/>
</dbReference>
<dbReference type="Pfam" id="PF03160">
    <property type="entry name" value="Calx-beta"/>
    <property type="match status" value="1"/>
</dbReference>
<evidence type="ECO:0000256" key="9">
    <source>
        <dbReference type="SAM" id="MobiDB-lite"/>
    </source>
</evidence>
<keyword evidence="3" id="KW-0677">Repeat</keyword>
<dbReference type="SMART" id="SM00237">
    <property type="entry name" value="Calx_beta"/>
    <property type="match status" value="1"/>
</dbReference>
<dbReference type="Proteomes" id="UP001595904">
    <property type="component" value="Unassembled WGS sequence"/>
</dbReference>
<evidence type="ECO:0000256" key="8">
    <source>
        <dbReference type="PROSITE-ProRule" id="PRU10141"/>
    </source>
</evidence>
<evidence type="ECO:0000313" key="12">
    <source>
        <dbReference type="Proteomes" id="UP001595904"/>
    </source>
</evidence>
<keyword evidence="12" id="KW-1185">Reference proteome</keyword>
<dbReference type="Gene3D" id="1.10.510.10">
    <property type="entry name" value="Transferase(Phosphotransferase) domain 1"/>
    <property type="match status" value="1"/>
</dbReference>
<dbReference type="PANTHER" id="PTHR43289:SF6">
    <property type="entry name" value="SERINE_THREONINE-PROTEIN KINASE NEKL-3"/>
    <property type="match status" value="1"/>
</dbReference>
<evidence type="ECO:0000256" key="4">
    <source>
        <dbReference type="ARBA" id="ARBA00022741"/>
    </source>
</evidence>
<gene>
    <name evidence="11" type="ORF">ACFPN2_10530</name>
</gene>
<name>A0ABV8SPG0_9GAMM</name>
<evidence type="ECO:0000259" key="10">
    <source>
        <dbReference type="PROSITE" id="PS50011"/>
    </source>
</evidence>
<keyword evidence="5 11" id="KW-0418">Kinase</keyword>
<dbReference type="RefSeq" id="WP_380596562.1">
    <property type="nucleotide sequence ID" value="NZ_JBHSDU010000003.1"/>
</dbReference>
<dbReference type="SUPFAM" id="SSF56112">
    <property type="entry name" value="Protein kinase-like (PK-like)"/>
    <property type="match status" value="1"/>
</dbReference>
<evidence type="ECO:0000256" key="7">
    <source>
        <dbReference type="ARBA" id="ARBA00022840"/>
    </source>
</evidence>
<dbReference type="InterPro" id="IPR038081">
    <property type="entry name" value="CalX-like_sf"/>
</dbReference>
<feature type="compositionally biased region" description="Basic and acidic residues" evidence="9">
    <location>
        <begin position="192"/>
        <end position="203"/>
    </location>
</feature>
<evidence type="ECO:0000256" key="5">
    <source>
        <dbReference type="ARBA" id="ARBA00022777"/>
    </source>
</evidence>
<comment type="caution">
    <text evidence="11">The sequence shown here is derived from an EMBL/GenBank/DDBJ whole genome shotgun (WGS) entry which is preliminary data.</text>
</comment>
<dbReference type="EMBL" id="JBHSDU010000003">
    <property type="protein sequence ID" value="MFC4309514.1"/>
    <property type="molecule type" value="Genomic_DNA"/>
</dbReference>
<accession>A0ABV8SPG0</accession>
<dbReference type="GO" id="GO:0016301">
    <property type="term" value="F:kinase activity"/>
    <property type="evidence" value="ECO:0007669"/>
    <property type="project" value="UniProtKB-KW"/>
</dbReference>
<dbReference type="CDD" id="cd14014">
    <property type="entry name" value="STKc_PknB_like"/>
    <property type="match status" value="1"/>
</dbReference>
<keyword evidence="2" id="KW-0732">Signal</keyword>
<feature type="region of interest" description="Disordered" evidence="9">
    <location>
        <begin position="550"/>
        <end position="651"/>
    </location>
</feature>
<dbReference type="PROSITE" id="PS00107">
    <property type="entry name" value="PROTEIN_KINASE_ATP"/>
    <property type="match status" value="1"/>
</dbReference>
<dbReference type="InterPro" id="IPR003644">
    <property type="entry name" value="Calx_beta"/>
</dbReference>
<dbReference type="InterPro" id="IPR008271">
    <property type="entry name" value="Ser/Thr_kinase_AS"/>
</dbReference>